<dbReference type="Proteomes" id="UP001556367">
    <property type="component" value="Unassembled WGS sequence"/>
</dbReference>
<gene>
    <name evidence="1" type="ORF">HGRIS_010018</name>
</gene>
<organism evidence="1 2">
    <name type="scientific">Hohenbuehelia grisea</name>
    <dbReference type="NCBI Taxonomy" id="104357"/>
    <lineage>
        <taxon>Eukaryota</taxon>
        <taxon>Fungi</taxon>
        <taxon>Dikarya</taxon>
        <taxon>Basidiomycota</taxon>
        <taxon>Agaricomycotina</taxon>
        <taxon>Agaricomycetes</taxon>
        <taxon>Agaricomycetidae</taxon>
        <taxon>Agaricales</taxon>
        <taxon>Pleurotineae</taxon>
        <taxon>Pleurotaceae</taxon>
        <taxon>Hohenbuehelia</taxon>
    </lineage>
</organism>
<keyword evidence="2" id="KW-1185">Reference proteome</keyword>
<sequence length="286" mass="31844">MTDEGTSRPPATLKVEPDDNVDIVVSDPLGHNEPIVITPRRIPAWDELMAISGLRDLLGNSCYWKLYSRLVHAAFAATVPGSVSGPPNSVTLFSMANGISPKQSQARWGACPPEEKRKWVDMVGALRDWFRKWVPDHLHRQRKKRVRKVVAQQQCSPTPSSPSLSTANITRIRSETPASDVDQLMDTDEPVETAILDDKYNPPSDFEYAFDFAGKDEGPFSSITVRKVHKDVAIEDLPLNFEAQSRFAVQEKLIRHIFGLASRVEETRHGTKYLFDPPGVAQQGGG</sequence>
<evidence type="ECO:0000313" key="2">
    <source>
        <dbReference type="Proteomes" id="UP001556367"/>
    </source>
</evidence>
<evidence type="ECO:0000313" key="1">
    <source>
        <dbReference type="EMBL" id="KAL0950010.1"/>
    </source>
</evidence>
<protein>
    <submittedName>
        <fullName evidence="1">Uncharacterized protein</fullName>
    </submittedName>
</protein>
<name>A0ABR3J3H4_9AGAR</name>
<reference evidence="2" key="1">
    <citation type="submission" date="2024-06" db="EMBL/GenBank/DDBJ databases">
        <title>Multi-omics analyses provide insights into the biosynthesis of the anticancer antibiotic pleurotin in Hohenbuehelia grisea.</title>
        <authorList>
            <person name="Weaver J.A."/>
            <person name="Alberti F."/>
        </authorList>
    </citation>
    <scope>NUCLEOTIDE SEQUENCE [LARGE SCALE GENOMIC DNA]</scope>
    <source>
        <strain evidence="2">T-177</strain>
    </source>
</reference>
<proteinExistence type="predicted"/>
<accession>A0ABR3J3H4</accession>
<comment type="caution">
    <text evidence="1">The sequence shown here is derived from an EMBL/GenBank/DDBJ whole genome shotgun (WGS) entry which is preliminary data.</text>
</comment>
<dbReference type="EMBL" id="JASNQZ010000012">
    <property type="protein sequence ID" value="KAL0950010.1"/>
    <property type="molecule type" value="Genomic_DNA"/>
</dbReference>